<proteinExistence type="predicted"/>
<feature type="domain" description="Solute-binding protein family 3/N-terminal" evidence="3">
    <location>
        <begin position="44"/>
        <end position="264"/>
    </location>
</feature>
<dbReference type="SUPFAM" id="SSF53850">
    <property type="entry name" value="Periplasmic binding protein-like II"/>
    <property type="match status" value="1"/>
</dbReference>
<evidence type="ECO:0000313" key="4">
    <source>
        <dbReference type="EMBL" id="VYU03118.1"/>
    </source>
</evidence>
<dbReference type="RefSeq" id="WP_156560304.1">
    <property type="nucleotide sequence ID" value="NZ_CACRTV010000035.1"/>
</dbReference>
<dbReference type="PROSITE" id="PS51257">
    <property type="entry name" value="PROKAR_LIPOPROTEIN"/>
    <property type="match status" value="1"/>
</dbReference>
<name>A0A6N3BKD9_9CLOT</name>
<feature type="signal peptide" evidence="2">
    <location>
        <begin position="1"/>
        <end position="26"/>
    </location>
</feature>
<dbReference type="EMBL" id="CACRTV010000035">
    <property type="protein sequence ID" value="VYU03118.1"/>
    <property type="molecule type" value="Genomic_DNA"/>
</dbReference>
<accession>A0A6N3BKD9</accession>
<evidence type="ECO:0000256" key="2">
    <source>
        <dbReference type="SAM" id="SignalP"/>
    </source>
</evidence>
<dbReference type="AlphaFoldDB" id="A0A6N3BKD9"/>
<dbReference type="Gene3D" id="3.40.190.10">
    <property type="entry name" value="Periplasmic binding protein-like II"/>
    <property type="match status" value="2"/>
</dbReference>
<gene>
    <name evidence="4" type="primary">artP</name>
    <name evidence="4" type="ORF">CPLFYP93_01207</name>
</gene>
<feature type="chain" id="PRO_5039148269" evidence="2">
    <location>
        <begin position="27"/>
        <end position="276"/>
    </location>
</feature>
<dbReference type="PANTHER" id="PTHR35936">
    <property type="entry name" value="MEMBRANE-BOUND LYTIC MUREIN TRANSGLYCOSYLASE F"/>
    <property type="match status" value="1"/>
</dbReference>
<dbReference type="Pfam" id="PF00497">
    <property type="entry name" value="SBP_bac_3"/>
    <property type="match status" value="1"/>
</dbReference>
<organism evidence="4">
    <name type="scientific">Clostridium paraputrificum</name>
    <dbReference type="NCBI Taxonomy" id="29363"/>
    <lineage>
        <taxon>Bacteria</taxon>
        <taxon>Bacillati</taxon>
        <taxon>Bacillota</taxon>
        <taxon>Clostridia</taxon>
        <taxon>Eubacteriales</taxon>
        <taxon>Clostridiaceae</taxon>
        <taxon>Clostridium</taxon>
    </lineage>
</organism>
<evidence type="ECO:0000259" key="3">
    <source>
        <dbReference type="SMART" id="SM00062"/>
    </source>
</evidence>
<protein>
    <submittedName>
        <fullName evidence="4">Arginine-binding extracellular protein ArtP</fullName>
    </submittedName>
</protein>
<keyword evidence="1 2" id="KW-0732">Signal</keyword>
<dbReference type="InterPro" id="IPR001638">
    <property type="entry name" value="Solute-binding_3/MltF_N"/>
</dbReference>
<evidence type="ECO:0000256" key="1">
    <source>
        <dbReference type="ARBA" id="ARBA00022729"/>
    </source>
</evidence>
<reference evidence="4" key="1">
    <citation type="submission" date="2019-11" db="EMBL/GenBank/DDBJ databases">
        <authorList>
            <person name="Feng L."/>
        </authorList>
    </citation>
    <scope>NUCLEOTIDE SEQUENCE</scope>
    <source>
        <strain evidence="4">CParaputrificumLFYP93</strain>
    </source>
</reference>
<dbReference type="PANTHER" id="PTHR35936:SF17">
    <property type="entry name" value="ARGININE-BINDING EXTRACELLULAR PROTEIN ARTP"/>
    <property type="match status" value="1"/>
</dbReference>
<dbReference type="SMART" id="SM00062">
    <property type="entry name" value="PBPb"/>
    <property type="match status" value="1"/>
</dbReference>
<sequence length="276" mass="29989">MKKGLLKKLFATTLVGAMAISMVACGGEDAGEKDALTKIKEKGELTVGMSVDYAPYEFFVMENGKKKMVGMDLEILKEVAKDIGVDFKVEEMEFKGICTAVQAGQVDIGLSGLSPDEKRRELVDFSDIYFEAEQGILINKKDASKIKKLEDLKGLKVGAQLGSIQADIANTIPDVKTKFLEEVPVLIQDLLAGNLDAVIVELPVADVQSVIHPELARAEEKVQDEAGGGSAIAVPKDQKALLDQINKTIKRLIDEEKIDSFYKDAVELSKSEVVGE</sequence>